<sequence>MWAGGLQCLIRHPSPGVHPPRQAPEPPEPPSDHEDSLPKKRKLTNACVACKNAKEKCSGEQPCTACVRKARDCVFNPEDDQRRRIPLRRRIDELEEEQRLFLRILRTLRHRSHVVDGLLDYIKKEKPDLATIRRYMDQHLPPHEFRKTPELLRIYQDVERFQDPIPKRGNQALNIAQLCDYPPFLGMARPWTTLTDDNGFVSHLISLFFTWQQAFCNWIDQDLFFRDMNAGNVNCTFCSPILVNAILAVACLYSDYPEAWAEPGNTDSLGQHFFTEAERLIDAEEGKITFATAQGIAVLYTCLSAMGKDRQGWTYLSRAVHAVEYLRSTSDELFRTADVPRDVMAGALDYLEIGLFGATVACTLCLQKEPIMKPPKGLQLPIHQGDDGTWSPYPRQMDPVPAAHRHCALNYRARLAEIATDVCEALFSNGRKPPRPDLEEVVTRAYSQLTIWMHDLPGCLHCDDHSVPEILSLHQYYHSIIMVSFAFLRTRAPQDDETTEKSIESAREKCISSAHIVSDLVNIHRNQWGIERVALFDIQFISVALYNLLDDLRDEKSHAAFRNLAKAMMVHIPRWKMARGMFRLIQIAMTQLRAYQPPDIVEIFRTFEQGFWRPEDWNSFSSAYPNFSIAIRQDKGASEEVDMDRILAHWDGLTLTSDTGSELSGG</sequence>
<evidence type="ECO:0000256" key="1">
    <source>
        <dbReference type="ARBA" id="ARBA00022723"/>
    </source>
</evidence>
<dbReference type="GO" id="GO:0008270">
    <property type="term" value="F:zinc ion binding"/>
    <property type="evidence" value="ECO:0007669"/>
    <property type="project" value="InterPro"/>
</dbReference>
<dbReference type="PROSITE" id="PS00463">
    <property type="entry name" value="ZN2_CY6_FUNGAL_1"/>
    <property type="match status" value="1"/>
</dbReference>
<keyword evidence="3" id="KW-0238">DNA-binding</keyword>
<keyword evidence="9" id="KW-1185">Reference proteome</keyword>
<organism evidence="8 9">
    <name type="scientific">Aspergillus heteromorphus CBS 117.55</name>
    <dbReference type="NCBI Taxonomy" id="1448321"/>
    <lineage>
        <taxon>Eukaryota</taxon>
        <taxon>Fungi</taxon>
        <taxon>Dikarya</taxon>
        <taxon>Ascomycota</taxon>
        <taxon>Pezizomycotina</taxon>
        <taxon>Eurotiomycetes</taxon>
        <taxon>Eurotiomycetidae</taxon>
        <taxon>Eurotiales</taxon>
        <taxon>Aspergillaceae</taxon>
        <taxon>Aspergillus</taxon>
        <taxon>Aspergillus subgen. Circumdati</taxon>
    </lineage>
</organism>
<dbReference type="VEuPathDB" id="FungiDB:BO70DRAFT_395068"/>
<gene>
    <name evidence="8" type="ORF">BO70DRAFT_395068</name>
</gene>
<dbReference type="GO" id="GO:0003677">
    <property type="term" value="F:DNA binding"/>
    <property type="evidence" value="ECO:0007669"/>
    <property type="project" value="UniProtKB-KW"/>
</dbReference>
<evidence type="ECO:0000256" key="5">
    <source>
        <dbReference type="ARBA" id="ARBA00023242"/>
    </source>
</evidence>
<evidence type="ECO:0000313" key="9">
    <source>
        <dbReference type="Proteomes" id="UP000247233"/>
    </source>
</evidence>
<dbReference type="CDD" id="cd00067">
    <property type="entry name" value="GAL4"/>
    <property type="match status" value="1"/>
</dbReference>
<keyword evidence="1" id="KW-0479">Metal-binding</keyword>
<dbReference type="InterPro" id="IPR036864">
    <property type="entry name" value="Zn2-C6_fun-type_DNA-bd_sf"/>
</dbReference>
<name>A0A317WHL2_9EURO</name>
<dbReference type="EMBL" id="MSFL01000008">
    <property type="protein sequence ID" value="PWY85936.1"/>
    <property type="molecule type" value="Genomic_DNA"/>
</dbReference>
<dbReference type="GO" id="GO:0006351">
    <property type="term" value="P:DNA-templated transcription"/>
    <property type="evidence" value="ECO:0007669"/>
    <property type="project" value="InterPro"/>
</dbReference>
<reference evidence="8 9" key="1">
    <citation type="submission" date="2016-12" db="EMBL/GenBank/DDBJ databases">
        <title>The genomes of Aspergillus section Nigri reveals drivers in fungal speciation.</title>
        <authorList>
            <consortium name="DOE Joint Genome Institute"/>
            <person name="Vesth T.C."/>
            <person name="Nybo J."/>
            <person name="Theobald S."/>
            <person name="Brandl J."/>
            <person name="Frisvad J.C."/>
            <person name="Nielsen K.F."/>
            <person name="Lyhne E.K."/>
            <person name="Kogle M.E."/>
            <person name="Kuo A."/>
            <person name="Riley R."/>
            <person name="Clum A."/>
            <person name="Nolan M."/>
            <person name="Lipzen A."/>
            <person name="Salamov A."/>
            <person name="Henrissat B."/>
            <person name="Wiebenga A."/>
            <person name="De Vries R.P."/>
            <person name="Grigoriev I.V."/>
            <person name="Mortensen U.H."/>
            <person name="Andersen M.R."/>
            <person name="Baker S.E."/>
        </authorList>
    </citation>
    <scope>NUCLEOTIDE SEQUENCE [LARGE SCALE GENOMIC DNA]</scope>
    <source>
        <strain evidence="8 9">CBS 117.55</strain>
    </source>
</reference>
<dbReference type="InterPro" id="IPR053187">
    <property type="entry name" value="Notoamide_regulator"/>
</dbReference>
<dbReference type="GO" id="GO:0000981">
    <property type="term" value="F:DNA-binding transcription factor activity, RNA polymerase II-specific"/>
    <property type="evidence" value="ECO:0007669"/>
    <property type="project" value="InterPro"/>
</dbReference>
<dbReference type="OrthoDB" id="2593732at2759"/>
<keyword evidence="4" id="KW-0804">Transcription</keyword>
<feature type="region of interest" description="Disordered" evidence="6">
    <location>
        <begin position="11"/>
        <end position="38"/>
    </location>
</feature>
<keyword evidence="5" id="KW-0539">Nucleus</keyword>
<evidence type="ECO:0000259" key="7">
    <source>
        <dbReference type="PROSITE" id="PS50048"/>
    </source>
</evidence>
<dbReference type="CDD" id="cd12148">
    <property type="entry name" value="fungal_TF_MHR"/>
    <property type="match status" value="1"/>
</dbReference>
<evidence type="ECO:0000256" key="2">
    <source>
        <dbReference type="ARBA" id="ARBA00023015"/>
    </source>
</evidence>
<dbReference type="InterPro" id="IPR007219">
    <property type="entry name" value="XnlR_reg_dom"/>
</dbReference>
<comment type="caution">
    <text evidence="8">The sequence shown here is derived from an EMBL/GenBank/DDBJ whole genome shotgun (WGS) entry which is preliminary data.</text>
</comment>
<keyword evidence="2" id="KW-0805">Transcription regulation</keyword>
<evidence type="ECO:0000256" key="4">
    <source>
        <dbReference type="ARBA" id="ARBA00023163"/>
    </source>
</evidence>
<dbReference type="Pfam" id="PF00172">
    <property type="entry name" value="Zn_clus"/>
    <property type="match status" value="1"/>
</dbReference>
<dbReference type="STRING" id="1448321.A0A317WHL2"/>
<dbReference type="PROSITE" id="PS50048">
    <property type="entry name" value="ZN2_CY6_FUNGAL_2"/>
    <property type="match status" value="1"/>
</dbReference>
<dbReference type="SMART" id="SM00066">
    <property type="entry name" value="GAL4"/>
    <property type="match status" value="1"/>
</dbReference>
<evidence type="ECO:0000256" key="3">
    <source>
        <dbReference type="ARBA" id="ARBA00023125"/>
    </source>
</evidence>
<proteinExistence type="predicted"/>
<accession>A0A317WHL2</accession>
<protein>
    <recommendedName>
        <fullName evidence="7">Zn(2)-C6 fungal-type domain-containing protein</fullName>
    </recommendedName>
</protein>
<dbReference type="Gene3D" id="4.10.240.10">
    <property type="entry name" value="Zn(2)-C6 fungal-type DNA-binding domain"/>
    <property type="match status" value="1"/>
</dbReference>
<dbReference type="SUPFAM" id="SSF57701">
    <property type="entry name" value="Zn2/Cys6 DNA-binding domain"/>
    <property type="match status" value="1"/>
</dbReference>
<dbReference type="PANTHER" id="PTHR47256">
    <property type="entry name" value="ZN(II)2CYS6 TRANSCRIPTION FACTOR (EUROFUNG)-RELATED"/>
    <property type="match status" value="1"/>
</dbReference>
<dbReference type="Pfam" id="PF04082">
    <property type="entry name" value="Fungal_trans"/>
    <property type="match status" value="1"/>
</dbReference>
<dbReference type="InterPro" id="IPR001138">
    <property type="entry name" value="Zn2Cys6_DnaBD"/>
</dbReference>
<dbReference type="AlphaFoldDB" id="A0A317WHL2"/>
<dbReference type="GeneID" id="37068743"/>
<evidence type="ECO:0000313" key="8">
    <source>
        <dbReference type="EMBL" id="PWY85936.1"/>
    </source>
</evidence>
<feature type="domain" description="Zn(2)-C6 fungal-type" evidence="7">
    <location>
        <begin position="46"/>
        <end position="75"/>
    </location>
</feature>
<dbReference type="GO" id="GO:0009893">
    <property type="term" value="P:positive regulation of metabolic process"/>
    <property type="evidence" value="ECO:0007669"/>
    <property type="project" value="UniProtKB-ARBA"/>
</dbReference>
<dbReference type="PANTHER" id="PTHR47256:SF1">
    <property type="entry name" value="ZN(II)2CYS6 TRANSCRIPTION FACTOR (EUROFUNG)"/>
    <property type="match status" value="1"/>
</dbReference>
<dbReference type="RefSeq" id="XP_025400488.1">
    <property type="nucleotide sequence ID" value="XM_025546506.1"/>
</dbReference>
<dbReference type="Proteomes" id="UP000247233">
    <property type="component" value="Unassembled WGS sequence"/>
</dbReference>
<evidence type="ECO:0000256" key="6">
    <source>
        <dbReference type="SAM" id="MobiDB-lite"/>
    </source>
</evidence>
<feature type="compositionally biased region" description="Pro residues" evidence="6">
    <location>
        <begin position="16"/>
        <end position="29"/>
    </location>
</feature>